<accession>A0A180GEN1</accession>
<dbReference type="EMBL" id="ADAS02000085">
    <property type="protein sequence ID" value="OAV91177.1"/>
    <property type="molecule type" value="Genomic_DNA"/>
</dbReference>
<protein>
    <submittedName>
        <fullName evidence="1 2">Uncharacterized protein</fullName>
    </submittedName>
</protein>
<gene>
    <name evidence="1" type="ORF">PTTG_28054</name>
</gene>
<reference evidence="1" key="2">
    <citation type="submission" date="2016-05" db="EMBL/GenBank/DDBJ databases">
        <title>Comparative analysis highlights variable genome content of wheat rusts and divergence of the mating loci.</title>
        <authorList>
            <person name="Cuomo C.A."/>
            <person name="Bakkeren G."/>
            <person name="Szabo L."/>
            <person name="Khalil H."/>
            <person name="Joly D."/>
            <person name="Goldberg J."/>
            <person name="Young S."/>
            <person name="Zeng Q."/>
            <person name="Fellers J."/>
        </authorList>
    </citation>
    <scope>NUCLEOTIDE SEQUENCE [LARGE SCALE GENOMIC DNA]</scope>
    <source>
        <strain evidence="1">1-1 BBBD Race 1</strain>
    </source>
</reference>
<proteinExistence type="predicted"/>
<organism evidence="1">
    <name type="scientific">Puccinia triticina (isolate 1-1 / race 1 (BBBD))</name>
    <name type="common">Brown leaf rust fungus</name>
    <dbReference type="NCBI Taxonomy" id="630390"/>
    <lineage>
        <taxon>Eukaryota</taxon>
        <taxon>Fungi</taxon>
        <taxon>Dikarya</taxon>
        <taxon>Basidiomycota</taxon>
        <taxon>Pucciniomycotina</taxon>
        <taxon>Pucciniomycetes</taxon>
        <taxon>Pucciniales</taxon>
        <taxon>Pucciniaceae</taxon>
        <taxon>Puccinia</taxon>
    </lineage>
</organism>
<evidence type="ECO:0000313" key="3">
    <source>
        <dbReference type="Proteomes" id="UP000005240"/>
    </source>
</evidence>
<reference evidence="2" key="4">
    <citation type="submission" date="2025-05" db="UniProtKB">
        <authorList>
            <consortium name="EnsemblFungi"/>
        </authorList>
    </citation>
    <scope>IDENTIFICATION</scope>
    <source>
        <strain evidence="2">isolate 1-1 / race 1 (BBBD)</strain>
    </source>
</reference>
<dbReference type="EnsemblFungi" id="PTTG_28054-t43_1">
    <property type="protein sequence ID" value="PTTG_28054-t43_1-p1"/>
    <property type="gene ID" value="PTTG_28054"/>
</dbReference>
<dbReference type="VEuPathDB" id="FungiDB:PTTG_28054"/>
<evidence type="ECO:0000313" key="2">
    <source>
        <dbReference type="EnsemblFungi" id="PTTG_28054-t43_1-p1"/>
    </source>
</evidence>
<dbReference type="Proteomes" id="UP000005240">
    <property type="component" value="Unassembled WGS sequence"/>
</dbReference>
<reference evidence="1" key="1">
    <citation type="submission" date="2009-11" db="EMBL/GenBank/DDBJ databases">
        <authorList>
            <consortium name="The Broad Institute Genome Sequencing Platform"/>
            <person name="Ward D."/>
            <person name="Feldgarden M."/>
            <person name="Earl A."/>
            <person name="Young S.K."/>
            <person name="Zeng Q."/>
            <person name="Koehrsen M."/>
            <person name="Alvarado L."/>
            <person name="Berlin A."/>
            <person name="Bochicchio J."/>
            <person name="Borenstein D."/>
            <person name="Chapman S.B."/>
            <person name="Chen Z."/>
            <person name="Engels R."/>
            <person name="Freedman E."/>
            <person name="Gellesch M."/>
            <person name="Goldberg J."/>
            <person name="Griggs A."/>
            <person name="Gujja S."/>
            <person name="Heilman E."/>
            <person name="Heiman D."/>
            <person name="Hepburn T."/>
            <person name="Howarth C."/>
            <person name="Jen D."/>
            <person name="Larson L."/>
            <person name="Lewis B."/>
            <person name="Mehta T."/>
            <person name="Park D."/>
            <person name="Pearson M."/>
            <person name="Roberts A."/>
            <person name="Saif S."/>
            <person name="Shea T."/>
            <person name="Shenoy N."/>
            <person name="Sisk P."/>
            <person name="Stolte C."/>
            <person name="Sykes S."/>
            <person name="Thomson T."/>
            <person name="Walk T."/>
            <person name="White J."/>
            <person name="Yandava C."/>
            <person name="Izard J."/>
            <person name="Baranova O.V."/>
            <person name="Blanton J.M."/>
            <person name="Tanner A.C."/>
            <person name="Dewhirst F.E."/>
            <person name="Haas B."/>
            <person name="Nusbaum C."/>
            <person name="Birren B."/>
        </authorList>
    </citation>
    <scope>NUCLEOTIDE SEQUENCE [LARGE SCALE GENOMIC DNA]</scope>
    <source>
        <strain evidence="1">1-1 BBBD Race 1</strain>
    </source>
</reference>
<reference evidence="2 3" key="3">
    <citation type="journal article" date="2017" name="G3 (Bethesda)">
        <title>Comparative analysis highlights variable genome content of wheat rusts and divergence of the mating loci.</title>
        <authorList>
            <person name="Cuomo C.A."/>
            <person name="Bakkeren G."/>
            <person name="Khalil H.B."/>
            <person name="Panwar V."/>
            <person name="Joly D."/>
            <person name="Linning R."/>
            <person name="Sakthikumar S."/>
            <person name="Song X."/>
            <person name="Adiconis X."/>
            <person name="Fan L."/>
            <person name="Goldberg J.M."/>
            <person name="Levin J.Z."/>
            <person name="Young S."/>
            <person name="Zeng Q."/>
            <person name="Anikster Y."/>
            <person name="Bruce M."/>
            <person name="Wang M."/>
            <person name="Yin C."/>
            <person name="McCallum B."/>
            <person name="Szabo L.J."/>
            <person name="Hulbert S."/>
            <person name="Chen X."/>
            <person name="Fellers J.P."/>
        </authorList>
    </citation>
    <scope>NUCLEOTIDE SEQUENCE</scope>
    <source>
        <strain evidence="3">Isolate 1-1 / race 1 (BBBD)</strain>
        <strain evidence="2">isolate 1-1 / race 1 (BBBD)</strain>
    </source>
</reference>
<sequence>MPGGPRWVVYALVELEAPVRFKVNLKDNDKALEEEFTLSPAHAQFLSREKYPHDRDLQITIISMGNSKVTPI</sequence>
<keyword evidence="3" id="KW-1185">Reference proteome</keyword>
<evidence type="ECO:0000313" key="1">
    <source>
        <dbReference type="EMBL" id="OAV91177.1"/>
    </source>
</evidence>
<dbReference type="AlphaFoldDB" id="A0A180GEN1"/>
<name>A0A180GEN1_PUCT1</name>